<organism evidence="1">
    <name type="scientific">hydrothermal vent metagenome</name>
    <dbReference type="NCBI Taxonomy" id="652676"/>
    <lineage>
        <taxon>unclassified sequences</taxon>
        <taxon>metagenomes</taxon>
        <taxon>ecological metagenomes</taxon>
    </lineage>
</organism>
<dbReference type="AlphaFoldDB" id="A0A3B0X1Y5"/>
<reference evidence="1" key="1">
    <citation type="submission" date="2018-06" db="EMBL/GenBank/DDBJ databases">
        <authorList>
            <person name="Zhirakovskaya E."/>
        </authorList>
    </citation>
    <scope>NUCLEOTIDE SEQUENCE</scope>
</reference>
<sequence>LLPLPLGEGWGEGCDDLKLSTNVLNNYFHVVNN</sequence>
<feature type="non-terminal residue" evidence="1">
    <location>
        <position position="1"/>
    </location>
</feature>
<evidence type="ECO:0000313" key="1">
    <source>
        <dbReference type="EMBL" id="VAW62248.1"/>
    </source>
</evidence>
<gene>
    <name evidence="1" type="ORF">MNBD_GAMMA08-3165</name>
</gene>
<protein>
    <submittedName>
        <fullName evidence="1">Uncharacterized protein</fullName>
    </submittedName>
</protein>
<name>A0A3B0X1Y5_9ZZZZ</name>
<proteinExistence type="predicted"/>
<dbReference type="EMBL" id="UOFH01000211">
    <property type="protein sequence ID" value="VAW62248.1"/>
    <property type="molecule type" value="Genomic_DNA"/>
</dbReference>
<accession>A0A3B0X1Y5</accession>